<keyword evidence="1 3" id="KW-0853">WD repeat</keyword>
<dbReference type="PROSITE" id="PS50082">
    <property type="entry name" value="WD_REPEATS_2"/>
    <property type="match status" value="6"/>
</dbReference>
<dbReference type="Pfam" id="PF00400">
    <property type="entry name" value="WD40"/>
    <property type="match status" value="6"/>
</dbReference>
<dbReference type="InterPro" id="IPR020472">
    <property type="entry name" value="WD40_PAC1"/>
</dbReference>
<dbReference type="GO" id="GO:0000398">
    <property type="term" value="P:mRNA splicing, via spliceosome"/>
    <property type="evidence" value="ECO:0007669"/>
    <property type="project" value="TreeGrafter"/>
</dbReference>
<dbReference type="GO" id="GO:0030621">
    <property type="term" value="F:U4 snRNA binding"/>
    <property type="evidence" value="ECO:0007669"/>
    <property type="project" value="TreeGrafter"/>
</dbReference>
<dbReference type="SUPFAM" id="SSF50978">
    <property type="entry name" value="WD40 repeat-like"/>
    <property type="match status" value="1"/>
</dbReference>
<dbReference type="Proteomes" id="UP000502823">
    <property type="component" value="Unassembled WGS sequence"/>
</dbReference>
<evidence type="ECO:0000256" key="2">
    <source>
        <dbReference type="ARBA" id="ARBA00022737"/>
    </source>
</evidence>
<dbReference type="Gene3D" id="2.130.10.10">
    <property type="entry name" value="YVTN repeat-like/Quinoprotein amine dehydrogenase"/>
    <property type="match status" value="3"/>
</dbReference>
<name>A0A6L2Q9B7_COPFO</name>
<dbReference type="CDD" id="cd00200">
    <property type="entry name" value="WD40"/>
    <property type="match status" value="1"/>
</dbReference>
<keyword evidence="2" id="KW-0677">Repeat</keyword>
<feature type="repeat" description="WD" evidence="3">
    <location>
        <begin position="271"/>
        <end position="312"/>
    </location>
</feature>
<feature type="repeat" description="WD" evidence="3">
    <location>
        <begin position="145"/>
        <end position="186"/>
    </location>
</feature>
<evidence type="ECO:0000313" key="4">
    <source>
        <dbReference type="EMBL" id="GFG40162.1"/>
    </source>
</evidence>
<dbReference type="InterPro" id="IPR015943">
    <property type="entry name" value="WD40/YVTN_repeat-like_dom_sf"/>
</dbReference>
<keyword evidence="5" id="KW-1185">Reference proteome</keyword>
<protein>
    <submittedName>
        <fullName evidence="4">Uncharacterized protein</fullName>
    </submittedName>
</protein>
<reference evidence="5" key="1">
    <citation type="submission" date="2020-01" db="EMBL/GenBank/DDBJ databases">
        <title>Draft genome sequence of the Termite Coptotermes fromosanus.</title>
        <authorList>
            <person name="Itakura S."/>
            <person name="Yosikawa Y."/>
            <person name="Umezawa K."/>
        </authorList>
    </citation>
    <scope>NUCLEOTIDE SEQUENCE [LARGE SCALE GENOMIC DNA]</scope>
</reference>
<dbReference type="GO" id="GO:0046540">
    <property type="term" value="C:U4/U6 x U5 tri-snRNP complex"/>
    <property type="evidence" value="ECO:0007669"/>
    <property type="project" value="TreeGrafter"/>
</dbReference>
<sequence length="409" mass="45121">MLDLLNLSSRTNINELAATIAADEPLVTAGVIPQLVESLSKLQTKITDASNHQFYKSKTLKTHLLPLTNVAFDKRGKRCITGSYDRTCKVWDVDSGKELLNLEGHKNVVYAVAFNSPFDDKILTGSFDKTARLWSAETGECYNTLWGHTAEVVTVQFNPHSLLVGTSSMDSTAKLYHIATGQEVATLKGHTAAVIALQFSSDGNKMITGSFDHCISVWDTRTARRVGILTGHSEEISNCLFNHDCTLIASSSMDKTAKVWDQRTFASLATIMGHNDEVLDIAFDCKGHRLATASSDATACVWDVQSDFKLLAEMEGHKAEVSKIEQRDCGMQTLGTASRFLRGTQMTFFHAHSVTMEILSSQLPRTTRAESGDNVPSTVYLKFQNSEYDYPPPMSQTSLDHCDESATWK</sequence>
<feature type="repeat" description="WD" evidence="3">
    <location>
        <begin position="229"/>
        <end position="270"/>
    </location>
</feature>
<evidence type="ECO:0000256" key="1">
    <source>
        <dbReference type="ARBA" id="ARBA00022574"/>
    </source>
</evidence>
<dbReference type="PROSITE" id="PS50294">
    <property type="entry name" value="WD_REPEATS_REGION"/>
    <property type="match status" value="5"/>
</dbReference>
<dbReference type="InterPro" id="IPR036322">
    <property type="entry name" value="WD40_repeat_dom_sf"/>
</dbReference>
<dbReference type="InterPro" id="IPR019775">
    <property type="entry name" value="WD40_repeat_CS"/>
</dbReference>
<feature type="repeat" description="WD" evidence="3">
    <location>
        <begin position="102"/>
        <end position="144"/>
    </location>
</feature>
<dbReference type="PROSITE" id="PS00678">
    <property type="entry name" value="WD_REPEATS_1"/>
    <property type="match status" value="3"/>
</dbReference>
<comment type="caution">
    <text evidence="4">The sequence shown here is derived from an EMBL/GenBank/DDBJ whole genome shotgun (WGS) entry which is preliminary data.</text>
</comment>
<feature type="repeat" description="WD" evidence="3">
    <location>
        <begin position="187"/>
        <end position="228"/>
    </location>
</feature>
<evidence type="ECO:0000256" key="3">
    <source>
        <dbReference type="PROSITE-ProRule" id="PRU00221"/>
    </source>
</evidence>
<dbReference type="SMART" id="SM00320">
    <property type="entry name" value="WD40"/>
    <property type="match status" value="6"/>
</dbReference>
<evidence type="ECO:0000313" key="5">
    <source>
        <dbReference type="Proteomes" id="UP000502823"/>
    </source>
</evidence>
<dbReference type="PANTHER" id="PTHR19846:SF0">
    <property type="entry name" value="PRE-MRNA PROCESSING FACTOR 4"/>
    <property type="match status" value="1"/>
</dbReference>
<proteinExistence type="predicted"/>
<dbReference type="GO" id="GO:0017070">
    <property type="term" value="F:U6 snRNA binding"/>
    <property type="evidence" value="ECO:0007669"/>
    <property type="project" value="TreeGrafter"/>
</dbReference>
<dbReference type="EMBL" id="BLKM01001584">
    <property type="protein sequence ID" value="GFG40162.1"/>
    <property type="molecule type" value="Genomic_DNA"/>
</dbReference>
<gene>
    <name evidence="4" type="ORF">Cfor_02285</name>
</gene>
<feature type="repeat" description="WD" evidence="3">
    <location>
        <begin position="60"/>
        <end position="101"/>
    </location>
</feature>
<dbReference type="AlphaFoldDB" id="A0A6L2Q9B7"/>
<accession>A0A6L2Q9B7</accession>
<dbReference type="PANTHER" id="PTHR19846">
    <property type="entry name" value="WD40 REPEAT PROTEIN"/>
    <property type="match status" value="1"/>
</dbReference>
<dbReference type="InterPro" id="IPR001680">
    <property type="entry name" value="WD40_rpt"/>
</dbReference>
<dbReference type="PRINTS" id="PR00320">
    <property type="entry name" value="GPROTEINBRPT"/>
</dbReference>
<dbReference type="OrthoDB" id="674604at2759"/>
<organism evidence="4 5">
    <name type="scientific">Coptotermes formosanus</name>
    <name type="common">Formosan subterranean termite</name>
    <dbReference type="NCBI Taxonomy" id="36987"/>
    <lineage>
        <taxon>Eukaryota</taxon>
        <taxon>Metazoa</taxon>
        <taxon>Ecdysozoa</taxon>
        <taxon>Arthropoda</taxon>
        <taxon>Hexapoda</taxon>
        <taxon>Insecta</taxon>
        <taxon>Pterygota</taxon>
        <taxon>Neoptera</taxon>
        <taxon>Polyneoptera</taxon>
        <taxon>Dictyoptera</taxon>
        <taxon>Blattodea</taxon>
        <taxon>Blattoidea</taxon>
        <taxon>Termitoidae</taxon>
        <taxon>Rhinotermitidae</taxon>
        <taxon>Coptotermes</taxon>
    </lineage>
</organism>
<dbReference type="InParanoid" id="A0A6L2Q9B7"/>